<keyword evidence="5" id="KW-1015">Disulfide bond</keyword>
<dbReference type="Proteomes" id="UP000199705">
    <property type="component" value="Unassembled WGS sequence"/>
</dbReference>
<dbReference type="GO" id="GO:0005975">
    <property type="term" value="P:carbohydrate metabolic process"/>
    <property type="evidence" value="ECO:0007669"/>
    <property type="project" value="InterPro"/>
</dbReference>
<feature type="domain" description="Alpha galactosidase C-terminal" evidence="7">
    <location>
        <begin position="666"/>
        <end position="739"/>
    </location>
</feature>
<evidence type="ECO:0000256" key="4">
    <source>
        <dbReference type="ARBA" id="ARBA00023295"/>
    </source>
</evidence>
<dbReference type="PANTHER" id="PTHR11452:SF75">
    <property type="entry name" value="ALPHA-GALACTOSIDASE MEL1"/>
    <property type="match status" value="1"/>
</dbReference>
<dbReference type="InterPro" id="IPR015919">
    <property type="entry name" value="Cadherin-like_sf"/>
</dbReference>
<dbReference type="Pfam" id="PF05345">
    <property type="entry name" value="He_PIG"/>
    <property type="match status" value="1"/>
</dbReference>
<dbReference type="InterPro" id="IPR013785">
    <property type="entry name" value="Aldolase_TIM"/>
</dbReference>
<proteinExistence type="inferred from homology"/>
<evidence type="ECO:0000256" key="2">
    <source>
        <dbReference type="ARBA" id="ARBA00022729"/>
    </source>
</evidence>
<evidence type="ECO:0000259" key="7">
    <source>
        <dbReference type="Pfam" id="PF17801"/>
    </source>
</evidence>
<reference evidence="9" key="1">
    <citation type="submission" date="2016-10" db="EMBL/GenBank/DDBJ databases">
        <authorList>
            <person name="Varghese N."/>
            <person name="Submissions S."/>
        </authorList>
    </citation>
    <scope>NUCLEOTIDE SEQUENCE [LARGE SCALE GENOMIC DNA]</scope>
    <source>
        <strain evidence="9">Gh-67</strain>
    </source>
</reference>
<dbReference type="CDD" id="cd14792">
    <property type="entry name" value="GH27"/>
    <property type="match status" value="1"/>
</dbReference>
<dbReference type="SUPFAM" id="SSF51011">
    <property type="entry name" value="Glycosyl hydrolase domain"/>
    <property type="match status" value="1"/>
</dbReference>
<dbReference type="Pfam" id="PF16499">
    <property type="entry name" value="Melibiase_2"/>
    <property type="match status" value="1"/>
</dbReference>
<evidence type="ECO:0000313" key="9">
    <source>
        <dbReference type="Proteomes" id="UP000199705"/>
    </source>
</evidence>
<dbReference type="STRING" id="551996.SAMN05192573_10264"/>
<feature type="signal peptide" evidence="6">
    <location>
        <begin position="1"/>
        <end position="19"/>
    </location>
</feature>
<dbReference type="EC" id="3.2.1.22" evidence="5"/>
<keyword evidence="4 5" id="KW-0326">Glycosidase</keyword>
<evidence type="ECO:0000256" key="6">
    <source>
        <dbReference type="SAM" id="SignalP"/>
    </source>
</evidence>
<name>A0A1G7QXW3_9SPHI</name>
<dbReference type="InterPro" id="IPR017853">
    <property type="entry name" value="GH"/>
</dbReference>
<dbReference type="InterPro" id="IPR013783">
    <property type="entry name" value="Ig-like_fold"/>
</dbReference>
<dbReference type="SUPFAM" id="SSF49785">
    <property type="entry name" value="Galactose-binding domain-like"/>
    <property type="match status" value="1"/>
</dbReference>
<dbReference type="Gene3D" id="2.60.120.260">
    <property type="entry name" value="Galactose-binding domain-like"/>
    <property type="match status" value="1"/>
</dbReference>
<keyword evidence="9" id="KW-1185">Reference proteome</keyword>
<dbReference type="Gene3D" id="2.60.40.10">
    <property type="entry name" value="Immunoglobulins"/>
    <property type="match status" value="1"/>
</dbReference>
<sequence length="740" mass="82209">MKKILSLLWLLTIAIAAFAQNGNFIKLGTAKFSTGNDAAWKDAAFNDTQWKSIKVGDVWQEQGYPDYHGFAWYRIHVVIPSSLKKQAVWGDSLRVFLAHVNDVDETYFNGKLIGKTGAFPEDKGGYISKWPAVRNYCVAANDPAIKWDGENIIAIKVYDGGGSGGIFMGAPYIDMLEKFDGIVFTQADISFLPNAQSVRKLTVGNSFKSNISGKFHYRIVDEVTEKTIAEKTIAANLPSLGKETYTLTFPHREGIKLFYEFTEAASGKTKTFAEIAPYLLTPKASLKPMINGASVLGVHPGSPVLYKIAASGQQPLKYMVKNLPQGLVLDNKTGIITGTAPEAGDYNVSVSVSNTLGKSERTLTIKSGKLLALTPPMGWNSWNCWGLNVSDEKVRLSAKAMVDKGLTDYGWNFINVDDGWQAPARLQNGEIAANEKFPDMKVLGAHLHQQGLKFGIYSSPGAKTCGGYLGSLGYEGQDATTYFNWGVDYLKYDLCSYSDQTAGDTTLFAQQKPYMVMRDELAKQPRDIIYSICQYGIKDVWKWGAKMNGNLWRTTEDITDTWESLYGIGFSQTNNAAYARPGGWNDPDMLILGRVGWGENLHQTNLTPYEQYTHMSLWSLLSAPLLIGCDMDKLDEFTLNLLKNREVIAIDQDVAGKQAVRMINDKQIQVWVKKLADGSKAVGIFNLRKKYTKYTLDLNSIHVGRVKVVRDIWQQKDIAKNVAAVSCNIPPHGVRFYKLM</sequence>
<dbReference type="RefSeq" id="WP_091162998.1">
    <property type="nucleotide sequence ID" value="NZ_FNCG01000002.1"/>
</dbReference>
<protein>
    <recommendedName>
        <fullName evidence="5">Alpha-galactosidase</fullName>
        <ecNumber evidence="5">3.2.1.22</ecNumber>
    </recommendedName>
    <alternativeName>
        <fullName evidence="5">Melibiase</fullName>
    </alternativeName>
</protein>
<dbReference type="InterPro" id="IPR041233">
    <property type="entry name" value="Melibiase_C"/>
</dbReference>
<dbReference type="InterPro" id="IPR002241">
    <property type="entry name" value="Glyco_hydro_27"/>
</dbReference>
<dbReference type="Gene3D" id="3.20.20.70">
    <property type="entry name" value="Aldolase class I"/>
    <property type="match status" value="1"/>
</dbReference>
<evidence type="ECO:0000313" key="8">
    <source>
        <dbReference type="EMBL" id="SDG03368.1"/>
    </source>
</evidence>
<dbReference type="EMBL" id="FNCG01000002">
    <property type="protein sequence ID" value="SDG03368.1"/>
    <property type="molecule type" value="Genomic_DNA"/>
</dbReference>
<keyword evidence="2 6" id="KW-0732">Signal</keyword>
<organism evidence="8 9">
    <name type="scientific">Mucilaginibacter gossypii</name>
    <dbReference type="NCBI Taxonomy" id="551996"/>
    <lineage>
        <taxon>Bacteria</taxon>
        <taxon>Pseudomonadati</taxon>
        <taxon>Bacteroidota</taxon>
        <taxon>Sphingobacteriia</taxon>
        <taxon>Sphingobacteriales</taxon>
        <taxon>Sphingobacteriaceae</taxon>
        <taxon>Mucilaginibacter</taxon>
    </lineage>
</organism>
<dbReference type="InterPro" id="IPR013780">
    <property type="entry name" value="Glyco_hydro_b"/>
</dbReference>
<dbReference type="GO" id="GO:0004557">
    <property type="term" value="F:alpha-galactosidase activity"/>
    <property type="evidence" value="ECO:0007669"/>
    <property type="project" value="UniProtKB-EC"/>
</dbReference>
<dbReference type="SUPFAM" id="SSF51445">
    <property type="entry name" value="(Trans)glycosidases"/>
    <property type="match status" value="1"/>
</dbReference>
<comment type="similarity">
    <text evidence="1 5">Belongs to the glycosyl hydrolase 27 family.</text>
</comment>
<dbReference type="GO" id="GO:0016020">
    <property type="term" value="C:membrane"/>
    <property type="evidence" value="ECO:0007669"/>
    <property type="project" value="InterPro"/>
</dbReference>
<accession>A0A1G7QXW3</accession>
<evidence type="ECO:0000256" key="1">
    <source>
        <dbReference type="ARBA" id="ARBA00009743"/>
    </source>
</evidence>
<keyword evidence="3 5" id="KW-0378">Hydrolase</keyword>
<evidence type="ECO:0000256" key="5">
    <source>
        <dbReference type="RuleBase" id="RU361168"/>
    </source>
</evidence>
<feature type="chain" id="PRO_5011746929" description="Alpha-galactosidase" evidence="6">
    <location>
        <begin position="20"/>
        <end position="740"/>
    </location>
</feature>
<evidence type="ECO:0000256" key="3">
    <source>
        <dbReference type="ARBA" id="ARBA00022801"/>
    </source>
</evidence>
<dbReference type="PANTHER" id="PTHR11452">
    <property type="entry name" value="ALPHA-GALACTOSIDASE/ALPHA-N-ACETYLGALACTOSAMINIDASE"/>
    <property type="match status" value="1"/>
</dbReference>
<dbReference type="GO" id="GO:0005509">
    <property type="term" value="F:calcium ion binding"/>
    <property type="evidence" value="ECO:0007669"/>
    <property type="project" value="InterPro"/>
</dbReference>
<dbReference type="PRINTS" id="PR00740">
    <property type="entry name" value="GLHYDRLASE27"/>
</dbReference>
<dbReference type="InterPro" id="IPR008979">
    <property type="entry name" value="Galactose-bd-like_sf"/>
</dbReference>
<dbReference type="Gene3D" id="2.60.40.1180">
    <property type="entry name" value="Golgi alpha-mannosidase II"/>
    <property type="match status" value="1"/>
</dbReference>
<dbReference type="AlphaFoldDB" id="A0A1G7QXW3"/>
<gene>
    <name evidence="8" type="ORF">SAMN05192573_10264</name>
</gene>
<dbReference type="SUPFAM" id="SSF49313">
    <property type="entry name" value="Cadherin-like"/>
    <property type="match status" value="1"/>
</dbReference>
<dbReference type="Pfam" id="PF17801">
    <property type="entry name" value="Melibiase_C"/>
    <property type="match status" value="1"/>
</dbReference>
<comment type="catalytic activity">
    <reaction evidence="5">
        <text>Hydrolysis of terminal, non-reducing alpha-D-galactose residues in alpha-D-galactosides, including galactose oligosaccharides, galactomannans and galactolipids.</text>
        <dbReference type="EC" id="3.2.1.22"/>
    </reaction>
</comment>